<reference evidence="6 7" key="1">
    <citation type="submission" date="2014-03" db="EMBL/GenBank/DDBJ databases">
        <title>Genomics of Bifidobacteria.</title>
        <authorList>
            <person name="Ventura M."/>
            <person name="Milani C."/>
            <person name="Lugli G.A."/>
        </authorList>
    </citation>
    <scope>NUCLEOTIDE SEQUENCE [LARGE SCALE GENOMIC DNA]</scope>
    <source>
        <strain evidence="6 7">LMG 14934</strain>
    </source>
</reference>
<name>A0A087CQG3_9BIFI</name>
<feature type="chain" id="PRO_5001819544" evidence="4">
    <location>
        <begin position="43"/>
        <end position="2020"/>
    </location>
</feature>
<evidence type="ECO:0000256" key="2">
    <source>
        <dbReference type="SAM" id="MobiDB-lite"/>
    </source>
</evidence>
<dbReference type="Gene3D" id="2.60.120.260">
    <property type="entry name" value="Galactose-binding domain-like"/>
    <property type="match status" value="3"/>
</dbReference>
<keyword evidence="6" id="KW-0378">Hydrolase</keyword>
<dbReference type="GO" id="GO:0005975">
    <property type="term" value="P:carbohydrate metabolic process"/>
    <property type="evidence" value="ECO:0007669"/>
    <property type="project" value="InterPro"/>
</dbReference>
<dbReference type="GO" id="GO:0016787">
    <property type="term" value="F:hydrolase activity"/>
    <property type="evidence" value="ECO:0007669"/>
    <property type="project" value="UniProtKB-KW"/>
</dbReference>
<feature type="domain" description="Bacterial Ig-like" evidence="5">
    <location>
        <begin position="1408"/>
        <end position="1467"/>
    </location>
</feature>
<feature type="transmembrane region" description="Helical" evidence="3">
    <location>
        <begin position="1991"/>
        <end position="2013"/>
    </location>
</feature>
<dbReference type="InterPro" id="IPR011081">
    <property type="entry name" value="Big_4"/>
</dbReference>
<keyword evidence="3" id="KW-0472">Membrane</keyword>
<dbReference type="InterPro" id="IPR008979">
    <property type="entry name" value="Galactose-bd-like_sf"/>
</dbReference>
<evidence type="ECO:0000313" key="7">
    <source>
        <dbReference type="Proteomes" id="UP000029040"/>
    </source>
</evidence>
<keyword evidence="3" id="KW-0812">Transmembrane</keyword>
<evidence type="ECO:0000256" key="3">
    <source>
        <dbReference type="SAM" id="Phobius"/>
    </source>
</evidence>
<dbReference type="Gene3D" id="2.60.40.10">
    <property type="entry name" value="Immunoglobulins"/>
    <property type="match status" value="1"/>
</dbReference>
<evidence type="ECO:0000313" key="6">
    <source>
        <dbReference type="EMBL" id="KFI85513.1"/>
    </source>
</evidence>
<dbReference type="EMBL" id="JGZM01000008">
    <property type="protein sequence ID" value="KFI85513.1"/>
    <property type="molecule type" value="Genomic_DNA"/>
</dbReference>
<dbReference type="SUPFAM" id="SSF48208">
    <property type="entry name" value="Six-hairpin glycosidases"/>
    <property type="match status" value="1"/>
</dbReference>
<organism evidence="6 7">
    <name type="scientific">Bifidobacterium pullorum subsp. saeculare DSM 6531 = LMG 14934</name>
    <dbReference type="NCBI Taxonomy" id="1437611"/>
    <lineage>
        <taxon>Bacteria</taxon>
        <taxon>Bacillati</taxon>
        <taxon>Actinomycetota</taxon>
        <taxon>Actinomycetes</taxon>
        <taxon>Bifidobacteriales</taxon>
        <taxon>Bifidobacteriaceae</taxon>
        <taxon>Bifidobacterium</taxon>
    </lineage>
</organism>
<feature type="domain" description="Bacterial Ig-like" evidence="5">
    <location>
        <begin position="1337"/>
        <end position="1384"/>
    </location>
</feature>
<sequence length="2020" mass="216490">MSSQMRPGGRATFRTVLTRSGTALIAGLVAASMLVPVSTAAAADGAAIDNPNSAMGYPHFYGSDDPTYLKYLEENGLTYDPSTSYLKTIFDKDVANGAGTDTAHDFYIDKILSRTGAQPNGTGENEAGEYRYEGADGNGYLFTRGRAAYMYSHTPGALGFVGDAAYWDQTGMDGFTITVSLNGAVQTMREDSSRRKQTPSYFTTVFTNADGTLTITETKYITENNVMVANLEVSGTADGEVTLTAESPFADTGENGATELTGRVNVKNNLTTLYPRFSGNGFTVQDGALVSTLALQANAPQTTKVQLGLIADELPGSTAEYEARATGDLVDPAASYQDSVTTYNQWWVDNIPYVETPEHNIDKTVVYRWWLARFNSLDANMPGNTFQYPTSIEGVLGYNNQIVLTSGMFINDTKWLRNPDLAYGTWVSAGQTAKKGESGYYYYHDNPGDPANWNHSYTQYITKAGWDSYKVHGGPSSLAEALGDYGSDDVNGLLNSASEPDDNDNQNDNDNHLIDWSWWSMTGNDADAVSFSEPGRSGQRMDRADGSANMWANANASAQAYYAAAEAESDEAKKAELQEKADAMQQTADQIQQEVLDELWNPETNLIQHKWLSDGAFAKYKENNNYYPYSVGLMPSEGEDGYKAEYEDALRLFEDADEFPIFPFFTANQADKEELGFPGSNNFSIINATPLLQIYSAGIRDYNADENGYITNESFKKLLYWVAFAHYQGGNNNYPDQNEFWNMDNDQVGDLNGDDTVNNVDKNLDATQNGGKITYRSWIHHTQLGTTNWTIIEDVAGMVPREDNRIELNPIAIPGWEHFTVNNLSYHGQDLSIVWNNDGTYNAPKGYTLYLAGKPVFTSDKLAHLIYDPATGTVEVMDDSGAQVTGAITATLPAANQVTYGADDRVTEIFATSGQNIDSASDSQIDVARGADVEATYEADGYPATNAVDGKNVMESFWGTKGSENAEDSITVTFKDGAQTIDDVRLYFYQTSSSQTITGYKEPSVYTLEYQDESGEWKALPNQVRTPTYAGANYNRIQFDPVTATAIRATFTPQAGQAIGLKSIQAYNTGIEPTAEPTNQAPSIDAYVDSSTSSGAEIVGVVKDDGLPGGDLDVTWTQVSGPEGGVASFMDDKAASTTVTFNIEGDYVLRLTASDGEKTSTMDVTVHGVPSDGTVNIASQATAKASSRNSYAIGDVAILNDGIVDLEGTDPMKSWNNWGQSQDRNPTVTYTWDAAVPLSKVQAYFWSDGGGVPMPNGWKVQVLDAEGAWQDVTLKDGQSYTVNRAEGNSVSFEQVWTTAMRVVFSSTPVGLSELEAYAADPLGVDDVHRMVQAGTTAEELDLPTTVSAHYADGSRHDLKVSWPAVTDDQLVDGAVITLNGTVTGALSGAQAILNVKSDADNQNSGTAQPIEQSVYRGAASIDLPTTVPVQFPNGAQDDRAVTWNEDEVAAIDLNTVNDYVVTGVADGASGPARLTVHVLVNPNDAQEPEPGPEPEPEPLEGWIEGQASGLNVSAEASWSPAAGKLNDGVVIDQTWPDTDEADVNAMVWGTWGQAQDGIYAEYTWNEVATIDSSRVQFWANCSEAQEDDPGLEIPDSWEIQYRDAEGNWVSVTPTADGAYTVVRNDPTHRGEAEDGGWSTVTFEPVETTGLRLVLHPHATIEGASIPYYGTAVAEWGVHAVEGEDPEPEPEPVDKTALKAAIDAASALDQNRFTPASWQVLAEALTNAQSVYANAEATEPDVTSATSALEDAQKNLVAKADKSALQTAIDAAGELDSNAYTEATWAAVATALETANTVLQDANATQQAVDNAAQALNDAVAALETKPVEPVEADKTALKAAVDKADALREADYTPESWAVFAGALADAKAVLTSAEATQEQVDAAAETLQQAIRDLKPAETTDPDEPGAVDTTVLAATIAKGQAIDRAAYTAESLKALDEALSNAQQVLSDKDATQAQVDAAVQAIEDALAGLKPATGIEGQKPAGQLTSTGAAVIGVAAVALLALAGAVALAARRRMTGK</sequence>
<evidence type="ECO:0000256" key="4">
    <source>
        <dbReference type="SAM" id="SignalP"/>
    </source>
</evidence>
<dbReference type="Gene3D" id="1.20.1270.70">
    <property type="entry name" value="Designed single chain three-helix bundle"/>
    <property type="match status" value="2"/>
</dbReference>
<dbReference type="Gene3D" id="1.20.1270.90">
    <property type="entry name" value="AF1782-like"/>
    <property type="match status" value="2"/>
</dbReference>
<dbReference type="SUPFAM" id="SSF49785">
    <property type="entry name" value="Galactose-binding domain-like"/>
    <property type="match status" value="1"/>
</dbReference>
<feature type="region of interest" description="Disordered" evidence="2">
    <location>
        <begin position="490"/>
        <end position="510"/>
    </location>
</feature>
<protein>
    <submittedName>
        <fullName evidence="6">Glycosyl hydrolase</fullName>
    </submittedName>
</protein>
<dbReference type="Pfam" id="PF07532">
    <property type="entry name" value="Big_4"/>
    <property type="match status" value="2"/>
</dbReference>
<evidence type="ECO:0000259" key="5">
    <source>
        <dbReference type="Pfam" id="PF07532"/>
    </source>
</evidence>
<dbReference type="Proteomes" id="UP000029040">
    <property type="component" value="Unassembled WGS sequence"/>
</dbReference>
<dbReference type="InterPro" id="IPR008928">
    <property type="entry name" value="6-hairpin_glycosidase_sf"/>
</dbReference>
<proteinExistence type="predicted"/>
<evidence type="ECO:0000256" key="1">
    <source>
        <dbReference type="SAM" id="Coils"/>
    </source>
</evidence>
<feature type="signal peptide" evidence="4">
    <location>
        <begin position="1"/>
        <end position="42"/>
    </location>
</feature>
<keyword evidence="1" id="KW-0175">Coiled coil</keyword>
<keyword evidence="4" id="KW-0732">Signal</keyword>
<dbReference type="InterPro" id="IPR013783">
    <property type="entry name" value="Ig-like_fold"/>
</dbReference>
<accession>A0A087CQG3</accession>
<feature type="coiled-coil region" evidence="1">
    <location>
        <begin position="567"/>
        <end position="594"/>
    </location>
</feature>
<comment type="caution">
    <text evidence="6">The sequence shown here is derived from an EMBL/GenBank/DDBJ whole genome shotgun (WGS) entry which is preliminary data.</text>
</comment>
<dbReference type="Pfam" id="PF07554">
    <property type="entry name" value="FIVAR"/>
    <property type="match status" value="4"/>
</dbReference>
<gene>
    <name evidence="6" type="ORF">BSAE_1366</name>
</gene>
<keyword evidence="3" id="KW-1133">Transmembrane helix</keyword>